<feature type="compositionally biased region" description="Basic and acidic residues" evidence="1">
    <location>
        <begin position="19"/>
        <end position="44"/>
    </location>
</feature>
<protein>
    <recommendedName>
        <fullName evidence="4">F-box domain-containing protein</fullName>
    </recommendedName>
</protein>
<feature type="region of interest" description="Disordered" evidence="1">
    <location>
        <begin position="15"/>
        <end position="49"/>
    </location>
</feature>
<evidence type="ECO:0000256" key="1">
    <source>
        <dbReference type="SAM" id="MobiDB-lite"/>
    </source>
</evidence>
<comment type="caution">
    <text evidence="2">The sequence shown here is derived from an EMBL/GenBank/DDBJ whole genome shotgun (WGS) entry which is preliminary data.</text>
</comment>
<sequence>MSFFNRWILPTRTVQVSQRRQEPGDSRGSRFELQEEVPQEKDARIQSADTSVTQSLAPFRFMDLPLEIRVLIYQTLAPNVSREPDTVPQLSKDDVSLPSPAILCTSRQVYSEAINEWYGQMYFCAYISRNGWEFNGRYAVPFETPFSRPVIALKQLDLSIVLGQYIDYYDDKDYEYTEFLGRLLALGNEVRRLQKIRFRLVINRPFFEFYRDRLEALQKGLAEELFPLQHVRGFSEASLFDVKSTYLESTFVEEDGQDGFEKSLVEMKAGIQEFLLPVLHTMTLPAKSSREEEA</sequence>
<name>A0A3D8Q5F4_9HELO</name>
<organism evidence="2 3">
    <name type="scientific">Coleophoma cylindrospora</name>
    <dbReference type="NCBI Taxonomy" id="1849047"/>
    <lineage>
        <taxon>Eukaryota</taxon>
        <taxon>Fungi</taxon>
        <taxon>Dikarya</taxon>
        <taxon>Ascomycota</taxon>
        <taxon>Pezizomycotina</taxon>
        <taxon>Leotiomycetes</taxon>
        <taxon>Helotiales</taxon>
        <taxon>Dermateaceae</taxon>
        <taxon>Coleophoma</taxon>
    </lineage>
</organism>
<evidence type="ECO:0008006" key="4">
    <source>
        <dbReference type="Google" id="ProtNLM"/>
    </source>
</evidence>
<dbReference type="Proteomes" id="UP000256645">
    <property type="component" value="Unassembled WGS sequence"/>
</dbReference>
<dbReference type="OrthoDB" id="3565198at2759"/>
<dbReference type="EMBL" id="PDLM01000024">
    <property type="protein sequence ID" value="RDW57075.1"/>
    <property type="molecule type" value="Genomic_DNA"/>
</dbReference>
<dbReference type="AlphaFoldDB" id="A0A3D8Q5F4"/>
<reference evidence="2 3" key="1">
    <citation type="journal article" date="2018" name="IMA Fungus">
        <title>IMA Genome-F 9: Draft genome sequence of Annulohypoxylon stygium, Aspergillus mulundensis, Berkeleyomyces basicola (syn. Thielaviopsis basicola), Ceratocystis smalleyi, two Cercospora beticola strains, Coleophoma cylindrospora, Fusarium fracticaudum, Phialophora cf. hyalina, and Morchella septimelata.</title>
        <authorList>
            <person name="Wingfield B.D."/>
            <person name="Bills G.F."/>
            <person name="Dong Y."/>
            <person name="Huang W."/>
            <person name="Nel W.J."/>
            <person name="Swalarsk-Parry B.S."/>
            <person name="Vaghefi N."/>
            <person name="Wilken P.M."/>
            <person name="An Z."/>
            <person name="de Beer Z.W."/>
            <person name="De Vos L."/>
            <person name="Chen L."/>
            <person name="Duong T.A."/>
            <person name="Gao Y."/>
            <person name="Hammerbacher A."/>
            <person name="Kikkert J.R."/>
            <person name="Li Y."/>
            <person name="Li H."/>
            <person name="Li K."/>
            <person name="Li Q."/>
            <person name="Liu X."/>
            <person name="Ma X."/>
            <person name="Naidoo K."/>
            <person name="Pethybridge S.J."/>
            <person name="Sun J."/>
            <person name="Steenkamp E.T."/>
            <person name="van der Nest M.A."/>
            <person name="van Wyk S."/>
            <person name="Wingfield M.J."/>
            <person name="Xiong C."/>
            <person name="Yue Q."/>
            <person name="Zhang X."/>
        </authorList>
    </citation>
    <scope>NUCLEOTIDE SEQUENCE [LARGE SCALE GENOMIC DNA]</scope>
    <source>
        <strain evidence="2 3">BP6252</strain>
    </source>
</reference>
<gene>
    <name evidence="2" type="ORF">BP6252_13890</name>
</gene>
<proteinExistence type="predicted"/>
<accession>A0A3D8Q5F4</accession>
<evidence type="ECO:0000313" key="3">
    <source>
        <dbReference type="Proteomes" id="UP000256645"/>
    </source>
</evidence>
<keyword evidence="3" id="KW-1185">Reference proteome</keyword>
<evidence type="ECO:0000313" key="2">
    <source>
        <dbReference type="EMBL" id="RDW57075.1"/>
    </source>
</evidence>